<gene>
    <name evidence="2" type="ORF">KDAU_26580</name>
</gene>
<dbReference type="PANTHER" id="PTHR43685">
    <property type="entry name" value="GLYCOSYLTRANSFERASE"/>
    <property type="match status" value="1"/>
</dbReference>
<evidence type="ECO:0000259" key="1">
    <source>
        <dbReference type="Pfam" id="PF00535"/>
    </source>
</evidence>
<dbReference type="InterPro" id="IPR029044">
    <property type="entry name" value="Nucleotide-diphossugar_trans"/>
</dbReference>
<name>A0A401ZER1_9CHLR</name>
<reference evidence="3" key="1">
    <citation type="submission" date="2018-12" db="EMBL/GenBank/DDBJ databases">
        <title>Tengunoibacter tsumagoiensis gen. nov., sp. nov., Dictyobacter kobayashii sp. nov., D. alpinus sp. nov., and D. joshuensis sp. nov. and description of Dictyobacteraceae fam. nov. within the order Ktedonobacterales isolated from Tengu-no-mugimeshi.</title>
        <authorList>
            <person name="Wang C.M."/>
            <person name="Zheng Y."/>
            <person name="Sakai Y."/>
            <person name="Toyoda A."/>
            <person name="Minakuchi Y."/>
            <person name="Abe K."/>
            <person name="Yokota A."/>
            <person name="Yabe S."/>
        </authorList>
    </citation>
    <scope>NUCLEOTIDE SEQUENCE [LARGE SCALE GENOMIC DNA]</scope>
    <source>
        <strain evidence="3">S-27</strain>
    </source>
</reference>
<dbReference type="Gene3D" id="3.40.50.2000">
    <property type="entry name" value="Glycogen Phosphorylase B"/>
    <property type="match status" value="1"/>
</dbReference>
<organism evidence="2 3">
    <name type="scientific">Dictyobacter aurantiacus</name>
    <dbReference type="NCBI Taxonomy" id="1936993"/>
    <lineage>
        <taxon>Bacteria</taxon>
        <taxon>Bacillati</taxon>
        <taxon>Chloroflexota</taxon>
        <taxon>Ktedonobacteria</taxon>
        <taxon>Ktedonobacterales</taxon>
        <taxon>Dictyobacteraceae</taxon>
        <taxon>Dictyobacter</taxon>
    </lineage>
</organism>
<dbReference type="OrthoDB" id="9813495at2"/>
<dbReference type="AlphaFoldDB" id="A0A401ZER1"/>
<evidence type="ECO:0000313" key="2">
    <source>
        <dbReference type="EMBL" id="GCE05329.1"/>
    </source>
</evidence>
<protein>
    <recommendedName>
        <fullName evidence="1">Glycosyltransferase 2-like domain-containing protein</fullName>
    </recommendedName>
</protein>
<feature type="domain" description="Glycosyltransferase 2-like" evidence="1">
    <location>
        <begin position="44"/>
        <end position="222"/>
    </location>
</feature>
<dbReference type="InterPro" id="IPR050834">
    <property type="entry name" value="Glycosyltransf_2"/>
</dbReference>
<dbReference type="SUPFAM" id="SSF53448">
    <property type="entry name" value="Nucleotide-diphospho-sugar transferases"/>
    <property type="match status" value="1"/>
</dbReference>
<dbReference type="InterPro" id="IPR001173">
    <property type="entry name" value="Glyco_trans_2-like"/>
</dbReference>
<comment type="caution">
    <text evidence="2">The sequence shown here is derived from an EMBL/GenBank/DDBJ whole genome shotgun (WGS) entry which is preliminary data.</text>
</comment>
<dbReference type="SUPFAM" id="SSF53756">
    <property type="entry name" value="UDP-Glycosyltransferase/glycogen phosphorylase"/>
    <property type="match status" value="1"/>
</dbReference>
<dbReference type="Gene3D" id="3.90.550.10">
    <property type="entry name" value="Spore Coat Polysaccharide Biosynthesis Protein SpsA, Chain A"/>
    <property type="match status" value="1"/>
</dbReference>
<keyword evidence="3" id="KW-1185">Reference proteome</keyword>
<accession>A0A401ZER1</accession>
<dbReference type="Pfam" id="PF00535">
    <property type="entry name" value="Glycos_transf_2"/>
    <property type="match status" value="1"/>
</dbReference>
<dbReference type="RefSeq" id="WP_126596380.1">
    <property type="nucleotide sequence ID" value="NZ_BIFQ01000001.1"/>
</dbReference>
<dbReference type="PANTHER" id="PTHR43685:SF2">
    <property type="entry name" value="GLYCOSYLTRANSFERASE 2-LIKE DOMAIN-CONTAINING PROTEIN"/>
    <property type="match status" value="1"/>
</dbReference>
<proteinExistence type="predicted"/>
<dbReference type="Proteomes" id="UP000287224">
    <property type="component" value="Unassembled WGS sequence"/>
</dbReference>
<sequence>MTIHHSLAHSTHISIRTRSTGAFRTSSRELAQSGQPMLKPPRFSVVICTYNRRNMMLALLAGLRRQSLPCKYFEVIVVDNGSVDGTFNALQTYLSTDVLHRHASEEQWRVQCLLEKRNGLAYARNTALMAACGEVLVFLDDDVLVDRYFLEHLWRAYEETGADAIGGRVDLHWESPRPYWLNDDLLEVFGYYMPFRSRTRLPEALNFSNSCFSVKRTALQRVGGFSPFLTKRLHNPVNVETVDLCRRLREQQYALWYEPSALVLHRVSRARLSRPFLVGRAYWQGRSDILAHYAAAKYTHDTAGGSFLQTLFSLWPEVKIWLQIAFAHRLLLALARKPTSERLIAAMAQAHSWGRIQQQFVLSNHAPAILHTPFILFVQSPALDTRWPIQALDKQDMRCTTSIAHIPLSWIWRHRAYQETAIGIIHLYQPGSLSLRWWRRWQLFFTLWLARKLGIGIVSTDAGGSWHNARGLQFAARRAFENKIFDTSHLVLTFTRHAERFYQKQSWWTRATYLPHPGMLGILPEISDTTTARQQLGIQADANYVYLCPAFLHTEREVIQCMEAFSKLRIQLLKSEEHASFNPQLLLVGTPVDKKQPLKLLKRAALNSSIHVFLEYQPDELATYIAATNALVLPYITVQMAGVPELAMLFYSYECVIISPNLPRFHGLLPHHGGILYTPGNQASLVQAMLLAPRRAFRHTEEEAELLHHQYAWENYSLLLLDTYKTLLSGLTKRRSQALP</sequence>
<dbReference type="EMBL" id="BIFQ01000001">
    <property type="protein sequence ID" value="GCE05329.1"/>
    <property type="molecule type" value="Genomic_DNA"/>
</dbReference>
<evidence type="ECO:0000313" key="3">
    <source>
        <dbReference type="Proteomes" id="UP000287224"/>
    </source>
</evidence>